<dbReference type="PANTHER" id="PTHR43546:SF9">
    <property type="entry name" value="L-ASCORBATE-6-PHOSPHATE LACTONASE ULAG-RELATED"/>
    <property type="match status" value="1"/>
</dbReference>
<reference evidence="3" key="1">
    <citation type="submission" date="2021-04" db="EMBL/GenBank/DDBJ databases">
        <title>Difference and commonality of drug resistance evolution in various bacteria. and drug sensitivity profiles.</title>
        <authorList>
            <person name="Maeda T."/>
            <person name="Shibai A."/>
            <person name="Kawada K."/>
            <person name="Kotani H."/>
            <person name="Tarusawa Y."/>
            <person name="Tanabe K."/>
            <person name="Furusawa C."/>
        </authorList>
    </citation>
    <scope>NUCLEOTIDE SEQUENCE</scope>
    <source>
        <strain evidence="3">JCM 8580</strain>
    </source>
</reference>
<dbReference type="Gene3D" id="3.60.15.10">
    <property type="entry name" value="Ribonuclease Z/Hydroxyacylglutathione hydrolase-like"/>
    <property type="match status" value="1"/>
</dbReference>
<dbReference type="AlphaFoldDB" id="A0AA86J2B7"/>
<dbReference type="RefSeq" id="WP_088219030.1">
    <property type="nucleotide sequence ID" value="NZ_AP024590.1"/>
</dbReference>
<proteinExistence type="predicted"/>
<dbReference type="SUPFAM" id="SSF56281">
    <property type="entry name" value="Metallo-hydrolase/oxidoreductase"/>
    <property type="match status" value="1"/>
</dbReference>
<protein>
    <recommendedName>
        <fullName evidence="2">Metallo-beta-lactamase domain-containing protein</fullName>
    </recommendedName>
</protein>
<evidence type="ECO:0000256" key="1">
    <source>
        <dbReference type="ARBA" id="ARBA00022801"/>
    </source>
</evidence>
<gene>
    <name evidence="3" type="ORF">ENKO_16220</name>
</gene>
<dbReference type="SMART" id="SM00849">
    <property type="entry name" value="Lactamase_B"/>
    <property type="match status" value="1"/>
</dbReference>
<dbReference type="InterPro" id="IPR001279">
    <property type="entry name" value="Metallo-B-lactamas"/>
</dbReference>
<sequence length="259" mass="29095">MKLTQIRNATLVLDYAGKKFLIDPMLAEKEAWEGFAGNARPHLRNPMVELPVPVEELLAVDAVILTHTHADHWDEAAQQAVPKDMLIYTQNESDAALVRSQGFLNVRVLREENAFVDGLTIYKTDGQHGSNDLYADPLMGELLGDACGLVFTHHHEKTLYIAGDTVWVKPYVRSLQRFQPDVVVLNTGYAVNDLYGPIIMGKEDTLRTHKLLPSATIVASHMESVNHCLLTRAELREFTREHGIEDWVRIPADGETLTF</sequence>
<accession>A0AA86J2B7</accession>
<dbReference type="EMBL" id="AP024590">
    <property type="protein sequence ID" value="BCU55028.1"/>
    <property type="molecule type" value="Genomic_DNA"/>
</dbReference>
<evidence type="ECO:0000259" key="2">
    <source>
        <dbReference type="SMART" id="SM00849"/>
    </source>
</evidence>
<dbReference type="Pfam" id="PF12706">
    <property type="entry name" value="Lactamase_B_2"/>
    <property type="match status" value="1"/>
</dbReference>
<keyword evidence="1" id="KW-0378">Hydrolase</keyword>
<name>A0AA86J2B7_9ENTR</name>
<dbReference type="InterPro" id="IPR036866">
    <property type="entry name" value="RibonucZ/Hydroxyglut_hydro"/>
</dbReference>
<evidence type="ECO:0000313" key="3">
    <source>
        <dbReference type="EMBL" id="BCU55028.1"/>
    </source>
</evidence>
<dbReference type="PANTHER" id="PTHR43546">
    <property type="entry name" value="UPF0173 METAL-DEPENDENT HYDROLASE MJ1163-RELATED"/>
    <property type="match status" value="1"/>
</dbReference>
<organism evidence="3 4">
    <name type="scientific">Enterobacter kobei</name>
    <dbReference type="NCBI Taxonomy" id="208224"/>
    <lineage>
        <taxon>Bacteria</taxon>
        <taxon>Pseudomonadati</taxon>
        <taxon>Pseudomonadota</taxon>
        <taxon>Gammaproteobacteria</taxon>
        <taxon>Enterobacterales</taxon>
        <taxon>Enterobacteriaceae</taxon>
        <taxon>Enterobacter</taxon>
        <taxon>Enterobacter cloacae complex</taxon>
    </lineage>
</organism>
<dbReference type="Proteomes" id="UP000682928">
    <property type="component" value="Chromosome"/>
</dbReference>
<evidence type="ECO:0000313" key="4">
    <source>
        <dbReference type="Proteomes" id="UP000682928"/>
    </source>
</evidence>
<dbReference type="InterPro" id="IPR050114">
    <property type="entry name" value="UPF0173_UPF0282_UlaG_hydrolase"/>
</dbReference>
<dbReference type="GO" id="GO:0016787">
    <property type="term" value="F:hydrolase activity"/>
    <property type="evidence" value="ECO:0007669"/>
    <property type="project" value="UniProtKB-KW"/>
</dbReference>
<feature type="domain" description="Metallo-beta-lactamase" evidence="2">
    <location>
        <begin position="6"/>
        <end position="221"/>
    </location>
</feature>